<proteinExistence type="predicted"/>
<accession>A0A5B6VGT9</accession>
<evidence type="ECO:0000313" key="2">
    <source>
        <dbReference type="EMBL" id="KAA3468382.1"/>
    </source>
</evidence>
<evidence type="ECO:0000313" key="3">
    <source>
        <dbReference type="Proteomes" id="UP000325315"/>
    </source>
</evidence>
<dbReference type="AlphaFoldDB" id="A0A5B6VGT9"/>
<reference evidence="3" key="1">
    <citation type="journal article" date="2019" name="Plant Biotechnol. J.">
        <title>Genome sequencing of the Australian wild diploid species Gossypium australe highlights disease resistance and delayed gland morphogenesis.</title>
        <authorList>
            <person name="Cai Y."/>
            <person name="Cai X."/>
            <person name="Wang Q."/>
            <person name="Wang P."/>
            <person name="Zhang Y."/>
            <person name="Cai C."/>
            <person name="Xu Y."/>
            <person name="Wang K."/>
            <person name="Zhou Z."/>
            <person name="Wang C."/>
            <person name="Geng S."/>
            <person name="Li B."/>
            <person name="Dong Q."/>
            <person name="Hou Y."/>
            <person name="Wang H."/>
            <person name="Ai P."/>
            <person name="Liu Z."/>
            <person name="Yi F."/>
            <person name="Sun M."/>
            <person name="An G."/>
            <person name="Cheng J."/>
            <person name="Zhang Y."/>
            <person name="Shi Q."/>
            <person name="Xie Y."/>
            <person name="Shi X."/>
            <person name="Chang Y."/>
            <person name="Huang F."/>
            <person name="Chen Y."/>
            <person name="Hong S."/>
            <person name="Mi L."/>
            <person name="Sun Q."/>
            <person name="Zhang L."/>
            <person name="Zhou B."/>
            <person name="Peng R."/>
            <person name="Zhang X."/>
            <person name="Liu F."/>
        </authorList>
    </citation>
    <scope>NUCLEOTIDE SEQUENCE [LARGE SCALE GENOMIC DNA]</scope>
    <source>
        <strain evidence="3">cv. PA1801</strain>
    </source>
</reference>
<gene>
    <name evidence="2" type="ORF">EPI10_014279</name>
</gene>
<dbReference type="Proteomes" id="UP000325315">
    <property type="component" value="Unassembled WGS sequence"/>
</dbReference>
<evidence type="ECO:0000256" key="1">
    <source>
        <dbReference type="SAM" id="MobiDB-lite"/>
    </source>
</evidence>
<name>A0A5B6VGT9_9ROSI</name>
<comment type="caution">
    <text evidence="2">The sequence shown here is derived from an EMBL/GenBank/DDBJ whole genome shotgun (WGS) entry which is preliminary data.</text>
</comment>
<keyword evidence="3" id="KW-1185">Reference proteome</keyword>
<feature type="region of interest" description="Disordered" evidence="1">
    <location>
        <begin position="1"/>
        <end position="66"/>
    </location>
</feature>
<dbReference type="EMBL" id="SMMG02000006">
    <property type="protein sequence ID" value="KAA3468382.1"/>
    <property type="molecule type" value="Genomic_DNA"/>
</dbReference>
<sequence>MATSHRGSTVGGGRGHEMARFGKEEKGSSSVSGLVPMTERGLRLHDPGRFGSTEASAHGGCGPGGEWFGGRQGVVGVTAQELGFQKP</sequence>
<organism evidence="2 3">
    <name type="scientific">Gossypium australe</name>
    <dbReference type="NCBI Taxonomy" id="47621"/>
    <lineage>
        <taxon>Eukaryota</taxon>
        <taxon>Viridiplantae</taxon>
        <taxon>Streptophyta</taxon>
        <taxon>Embryophyta</taxon>
        <taxon>Tracheophyta</taxon>
        <taxon>Spermatophyta</taxon>
        <taxon>Magnoliopsida</taxon>
        <taxon>eudicotyledons</taxon>
        <taxon>Gunneridae</taxon>
        <taxon>Pentapetalae</taxon>
        <taxon>rosids</taxon>
        <taxon>malvids</taxon>
        <taxon>Malvales</taxon>
        <taxon>Malvaceae</taxon>
        <taxon>Malvoideae</taxon>
        <taxon>Gossypium</taxon>
    </lineage>
</organism>
<feature type="compositionally biased region" description="Basic and acidic residues" evidence="1">
    <location>
        <begin position="14"/>
        <end position="27"/>
    </location>
</feature>
<protein>
    <submittedName>
        <fullName evidence="2">Uncharacterized protein</fullName>
    </submittedName>
</protein>